<keyword evidence="13 15" id="KW-0472">Membrane</keyword>
<dbReference type="InterPro" id="IPR005798">
    <property type="entry name" value="Cyt_b/b6_C"/>
</dbReference>
<dbReference type="SUPFAM" id="SSF55608">
    <property type="entry name" value="Homing endonucleases"/>
    <property type="match status" value="1"/>
</dbReference>
<dbReference type="GO" id="GO:0046872">
    <property type="term" value="F:metal ion binding"/>
    <property type="evidence" value="ECO:0007669"/>
    <property type="project" value="UniProtKB-KW"/>
</dbReference>
<feature type="transmembrane region" description="Helical" evidence="15">
    <location>
        <begin position="240"/>
        <end position="259"/>
    </location>
</feature>
<feature type="domain" description="Cytochrome b/b6 C-terminal region profile" evidence="16">
    <location>
        <begin position="226"/>
        <end position="332"/>
    </location>
</feature>
<dbReference type="GO" id="GO:0006122">
    <property type="term" value="P:mitochondrial electron transport, ubiquinol to cytochrome c"/>
    <property type="evidence" value="ECO:0007669"/>
    <property type="project" value="TreeGrafter"/>
</dbReference>
<feature type="transmembrane region" description="Helical" evidence="15">
    <location>
        <begin position="594"/>
        <end position="615"/>
    </location>
</feature>
<dbReference type="Pfam" id="PF03161">
    <property type="entry name" value="LAGLIDADG_2"/>
    <property type="match status" value="1"/>
</dbReference>
<evidence type="ECO:0000256" key="7">
    <source>
        <dbReference type="ARBA" id="ARBA00022723"/>
    </source>
</evidence>
<dbReference type="OrthoDB" id="2888667at2759"/>
<dbReference type="EMBL" id="JAEPRB010000379">
    <property type="protein sequence ID" value="KAG2216637.1"/>
    <property type="molecule type" value="Genomic_DNA"/>
</dbReference>
<dbReference type="InterPro" id="IPR036150">
    <property type="entry name" value="Cyt_b/b6_C_sf"/>
</dbReference>
<feature type="transmembrane region" description="Helical" evidence="15">
    <location>
        <begin position="536"/>
        <end position="560"/>
    </location>
</feature>
<dbReference type="PANTHER" id="PTHR19271">
    <property type="entry name" value="CYTOCHROME B"/>
    <property type="match status" value="1"/>
</dbReference>
<dbReference type="InterPro" id="IPR004860">
    <property type="entry name" value="LAGLIDADG_dom"/>
</dbReference>
<dbReference type="InterPro" id="IPR027387">
    <property type="entry name" value="Cytb/b6-like_sf"/>
</dbReference>
<evidence type="ECO:0000256" key="9">
    <source>
        <dbReference type="ARBA" id="ARBA00022982"/>
    </source>
</evidence>
<dbReference type="PANTHER" id="PTHR19271:SF16">
    <property type="entry name" value="CYTOCHROME B"/>
    <property type="match status" value="1"/>
</dbReference>
<keyword evidence="6 15" id="KW-0812">Transmembrane</keyword>
<dbReference type="AlphaFoldDB" id="A0A8H7VF69"/>
<evidence type="ECO:0000256" key="1">
    <source>
        <dbReference type="ARBA" id="ARBA00004448"/>
    </source>
</evidence>
<evidence type="ECO:0000313" key="17">
    <source>
        <dbReference type="EMBL" id="KAG2216637.1"/>
    </source>
</evidence>
<sequence length="625" mass="69862">MLGNPSHYRIDTLNTSTRDKKRLSREERQLIKLSSNSSQALIGILLGDGHLQKRSSTANSRFMFAQTSVDHKAYYEFVFKLFKPYCTADMKSYLKTWTDKRNGEVYQSLSFATMALPCFNIFRESFYPNGKKIVPVNIDELLTDISLAYWIMDDGSKQGKGIHLNVYAFSEEDIKRLTDTLSNKFGLKCSVHTPKNKPSPRGSHLRVCTPGARIYLKAESMIHEDLLPFYAILRSIPDKLGGVIAMFGSLLILLAMPVLDTSRVRGSAFRPLMKLAFCKKPVLIRDLQRLHGQHVEEPFITLGQFATGFYFAWFLILLPAVGIIENTLMDLNDPSHIYQSLNINVTEFINFLKDNSIMIFSGTLGLVLFFIYLSSAPNPSNTNSSSKSTINVNFGEGGAGSSSNTPSNSSNTKSSSWGPGATAMGVTGTFTTAAATMAKNNPRAAVATAGIGAATGVSIYVAGEILQGIKEERKDIRDMHERSSSPPPDGNFKVNSPNEDGYNFIELIFKFISNPQDFPILLKEYLTGSDGNPTPILILLICSFAFWGIICCFFLIMSMLSKQFKIEEREFVMSRPLLHKLVCFTISLRDWNNFVFLILTLFCFIGILGNCYVLNELFWFTDSHK</sequence>
<dbReference type="GO" id="GO:0016491">
    <property type="term" value="F:oxidoreductase activity"/>
    <property type="evidence" value="ECO:0007669"/>
    <property type="project" value="UniProtKB-UniRule"/>
</dbReference>
<gene>
    <name evidence="17" type="ORF">INT45_007212</name>
</gene>
<accession>A0A8H7VF69</accession>
<dbReference type="GO" id="GO:0005743">
    <property type="term" value="C:mitochondrial inner membrane"/>
    <property type="evidence" value="ECO:0007669"/>
    <property type="project" value="UniProtKB-SubCell"/>
</dbReference>
<dbReference type="Proteomes" id="UP000646827">
    <property type="component" value="Unassembled WGS sequence"/>
</dbReference>
<dbReference type="Gene3D" id="1.20.810.10">
    <property type="entry name" value="Cytochrome Bc1 Complex, Chain C"/>
    <property type="match status" value="1"/>
</dbReference>
<dbReference type="GO" id="GO:0008121">
    <property type="term" value="F:quinol-cytochrome-c reductase activity"/>
    <property type="evidence" value="ECO:0007669"/>
    <property type="project" value="TreeGrafter"/>
</dbReference>
<evidence type="ECO:0000256" key="2">
    <source>
        <dbReference type="ARBA" id="ARBA00013531"/>
    </source>
</evidence>
<feature type="transmembrane region" description="Helical" evidence="15">
    <location>
        <begin position="299"/>
        <end position="324"/>
    </location>
</feature>
<reference evidence="17 18" key="1">
    <citation type="submission" date="2020-12" db="EMBL/GenBank/DDBJ databases">
        <title>Metabolic potential, ecology and presence of endohyphal bacteria is reflected in genomic diversity of Mucoromycotina.</title>
        <authorList>
            <person name="Muszewska A."/>
            <person name="Okrasinska A."/>
            <person name="Steczkiewicz K."/>
            <person name="Drgas O."/>
            <person name="Orlowska M."/>
            <person name="Perlinska-Lenart U."/>
            <person name="Aleksandrzak-Piekarczyk T."/>
            <person name="Szatraj K."/>
            <person name="Zielenkiewicz U."/>
            <person name="Pilsyk S."/>
            <person name="Malc E."/>
            <person name="Mieczkowski P."/>
            <person name="Kruszewska J.S."/>
            <person name="Biernat P."/>
            <person name="Pawlowska J."/>
        </authorList>
    </citation>
    <scope>NUCLEOTIDE SEQUENCE [LARGE SCALE GENOMIC DNA]</scope>
    <source>
        <strain evidence="17 18">CBS 142.35</strain>
    </source>
</reference>
<comment type="caution">
    <text evidence="17">The sequence shown here is derived from an EMBL/GenBank/DDBJ whole genome shotgun (WGS) entry which is preliminary data.</text>
</comment>
<feature type="transmembrane region" description="Helical" evidence="15">
    <location>
        <begin position="444"/>
        <end position="463"/>
    </location>
</feature>
<dbReference type="Gene3D" id="3.10.28.10">
    <property type="entry name" value="Homing endonucleases"/>
    <property type="match status" value="2"/>
</dbReference>
<comment type="subcellular location">
    <subcellularLocation>
        <location evidence="1">Mitochondrion inner membrane</location>
        <topology evidence="1">Multi-pass membrane protein</topology>
    </subcellularLocation>
</comment>
<feature type="compositionally biased region" description="Low complexity" evidence="14">
    <location>
        <begin position="401"/>
        <end position="419"/>
    </location>
</feature>
<evidence type="ECO:0000256" key="3">
    <source>
        <dbReference type="ARBA" id="ARBA00022448"/>
    </source>
</evidence>
<keyword evidence="3" id="KW-0813">Transport</keyword>
<evidence type="ECO:0000313" key="18">
    <source>
        <dbReference type="Proteomes" id="UP000646827"/>
    </source>
</evidence>
<evidence type="ECO:0000256" key="14">
    <source>
        <dbReference type="SAM" id="MobiDB-lite"/>
    </source>
</evidence>
<evidence type="ECO:0000256" key="15">
    <source>
        <dbReference type="SAM" id="Phobius"/>
    </source>
</evidence>
<evidence type="ECO:0000256" key="11">
    <source>
        <dbReference type="ARBA" id="ARBA00023004"/>
    </source>
</evidence>
<protein>
    <recommendedName>
        <fullName evidence="2">Cytochrome b</fullName>
    </recommendedName>
</protein>
<dbReference type="InterPro" id="IPR027434">
    <property type="entry name" value="Homing_endonucl"/>
</dbReference>
<evidence type="ECO:0000256" key="8">
    <source>
        <dbReference type="ARBA" id="ARBA00022792"/>
    </source>
</evidence>
<feature type="region of interest" description="Disordered" evidence="14">
    <location>
        <begin position="396"/>
        <end position="419"/>
    </location>
</feature>
<name>A0A8H7VF69_9FUNG</name>
<evidence type="ECO:0000256" key="6">
    <source>
        <dbReference type="ARBA" id="ARBA00022692"/>
    </source>
</evidence>
<keyword evidence="9" id="KW-0249">Electron transport</keyword>
<evidence type="ECO:0000256" key="13">
    <source>
        <dbReference type="ARBA" id="ARBA00023136"/>
    </source>
</evidence>
<evidence type="ECO:0000256" key="5">
    <source>
        <dbReference type="ARBA" id="ARBA00022660"/>
    </source>
</evidence>
<dbReference type="GO" id="GO:0004519">
    <property type="term" value="F:endonuclease activity"/>
    <property type="evidence" value="ECO:0007669"/>
    <property type="project" value="InterPro"/>
</dbReference>
<keyword evidence="4" id="KW-0349">Heme</keyword>
<feature type="region of interest" description="Disordered" evidence="14">
    <location>
        <begin position="476"/>
        <end position="496"/>
    </location>
</feature>
<organism evidence="17 18">
    <name type="scientific">Circinella minor</name>
    <dbReference type="NCBI Taxonomy" id="1195481"/>
    <lineage>
        <taxon>Eukaryota</taxon>
        <taxon>Fungi</taxon>
        <taxon>Fungi incertae sedis</taxon>
        <taxon>Mucoromycota</taxon>
        <taxon>Mucoromycotina</taxon>
        <taxon>Mucoromycetes</taxon>
        <taxon>Mucorales</taxon>
        <taxon>Lichtheimiaceae</taxon>
        <taxon>Circinella</taxon>
    </lineage>
</organism>
<keyword evidence="10 15" id="KW-1133">Transmembrane helix</keyword>
<keyword evidence="7" id="KW-0479">Metal-binding</keyword>
<dbReference type="SUPFAM" id="SSF81648">
    <property type="entry name" value="a domain/subunit of cytochrome bc1 complex (Ubiquinol-cytochrome c reductase)"/>
    <property type="match status" value="1"/>
</dbReference>
<proteinExistence type="predicted"/>
<evidence type="ECO:0000256" key="4">
    <source>
        <dbReference type="ARBA" id="ARBA00022617"/>
    </source>
</evidence>
<keyword evidence="12" id="KW-0496">Mitochondrion</keyword>
<keyword evidence="18" id="KW-1185">Reference proteome</keyword>
<evidence type="ECO:0000256" key="10">
    <source>
        <dbReference type="ARBA" id="ARBA00022989"/>
    </source>
</evidence>
<keyword evidence="5" id="KW-0679">Respiratory chain</keyword>
<evidence type="ECO:0000259" key="16">
    <source>
        <dbReference type="PROSITE" id="PS51003"/>
    </source>
</evidence>
<keyword evidence="8" id="KW-0999">Mitochondrion inner membrane</keyword>
<keyword evidence="11" id="KW-0408">Iron</keyword>
<dbReference type="PROSITE" id="PS51003">
    <property type="entry name" value="CYTB_CTER"/>
    <property type="match status" value="1"/>
</dbReference>
<feature type="transmembrane region" description="Helical" evidence="15">
    <location>
        <begin position="357"/>
        <end position="375"/>
    </location>
</feature>
<evidence type="ECO:0000256" key="12">
    <source>
        <dbReference type="ARBA" id="ARBA00023128"/>
    </source>
</evidence>
<dbReference type="Pfam" id="PF00032">
    <property type="entry name" value="Cytochrom_B_C"/>
    <property type="match status" value="1"/>
</dbReference>